<evidence type="ECO:0000313" key="5">
    <source>
        <dbReference type="Proteomes" id="UP001165190"/>
    </source>
</evidence>
<dbReference type="Proteomes" id="UP001165190">
    <property type="component" value="Unassembled WGS sequence"/>
</dbReference>
<evidence type="ECO:0000256" key="1">
    <source>
        <dbReference type="PROSITE-ProRule" id="PRU00176"/>
    </source>
</evidence>
<evidence type="ECO:0000259" key="3">
    <source>
        <dbReference type="PROSITE" id="PS50102"/>
    </source>
</evidence>
<keyword evidence="1" id="KW-0694">RNA-binding</keyword>
<feature type="region of interest" description="Disordered" evidence="2">
    <location>
        <begin position="168"/>
        <end position="196"/>
    </location>
</feature>
<accession>A0A9W7J5J5</accession>
<dbReference type="InterPro" id="IPR000504">
    <property type="entry name" value="RRM_dom"/>
</dbReference>
<evidence type="ECO:0000313" key="4">
    <source>
        <dbReference type="EMBL" id="GMJ07785.1"/>
    </source>
</evidence>
<comment type="caution">
    <text evidence="4">The sequence shown here is derived from an EMBL/GenBank/DDBJ whole genome shotgun (WGS) entry which is preliminary data.</text>
</comment>
<feature type="region of interest" description="Disordered" evidence="2">
    <location>
        <begin position="1"/>
        <end position="25"/>
    </location>
</feature>
<gene>
    <name evidence="4" type="ORF">HRI_004447700</name>
</gene>
<evidence type="ECO:0000256" key="2">
    <source>
        <dbReference type="SAM" id="MobiDB-lite"/>
    </source>
</evidence>
<feature type="compositionally biased region" description="Basic and acidic residues" evidence="2">
    <location>
        <begin position="168"/>
        <end position="179"/>
    </location>
</feature>
<keyword evidence="5" id="KW-1185">Reference proteome</keyword>
<proteinExistence type="predicted"/>
<feature type="domain" description="RRM" evidence="3">
    <location>
        <begin position="37"/>
        <end position="117"/>
    </location>
</feature>
<dbReference type="EMBL" id="BSYR01000048">
    <property type="protein sequence ID" value="GMJ07785.1"/>
    <property type="molecule type" value="Genomic_DNA"/>
</dbReference>
<dbReference type="AlphaFoldDB" id="A0A9W7J5J5"/>
<feature type="region of interest" description="Disordered" evidence="2">
    <location>
        <begin position="122"/>
        <end position="143"/>
    </location>
</feature>
<dbReference type="SUPFAM" id="SSF54928">
    <property type="entry name" value="RNA-binding domain, RBD"/>
    <property type="match status" value="1"/>
</dbReference>
<dbReference type="PROSITE" id="PS50102">
    <property type="entry name" value="RRM"/>
    <property type="match status" value="1"/>
</dbReference>
<name>A0A9W7J5J5_HIBTR</name>
<dbReference type="InterPro" id="IPR035979">
    <property type="entry name" value="RBD_domain_sf"/>
</dbReference>
<dbReference type="SMART" id="SM00360">
    <property type="entry name" value="RRM"/>
    <property type="match status" value="1"/>
</dbReference>
<dbReference type="InterPro" id="IPR012677">
    <property type="entry name" value="Nucleotide-bd_a/b_plait_sf"/>
</dbReference>
<sequence>MEGDGSRRHEARQQNSGFYSFPALNGDKRQRKEKEGWTVFINNLSRRVQRATLRELLNHYVRVENVFIPETNNRPKYRRSTFTFASVPEQSEMEYLIRKMDNTFIDGLRVRVTKARFPNPKAVRGADFSQPKPDDSFNNSRARSFSNVGRKPFRVWKVRDKSVSYKDVLLNREEKKHEPSLNPMNQPVSKKNTEQI</sequence>
<feature type="compositionally biased region" description="Basic and acidic residues" evidence="2">
    <location>
        <begin position="1"/>
        <end position="12"/>
    </location>
</feature>
<reference evidence="4" key="1">
    <citation type="submission" date="2023-05" db="EMBL/GenBank/DDBJ databases">
        <title>Genome and transcriptome analyses reveal genes involved in the formation of fine ridges on petal epidermal cells in Hibiscus trionum.</title>
        <authorList>
            <person name="Koshimizu S."/>
            <person name="Masuda S."/>
            <person name="Ishii T."/>
            <person name="Shirasu K."/>
            <person name="Hoshino A."/>
            <person name="Arita M."/>
        </authorList>
    </citation>
    <scope>NUCLEOTIDE SEQUENCE</scope>
    <source>
        <strain evidence="4">Hamamatsu line</strain>
    </source>
</reference>
<organism evidence="4 5">
    <name type="scientific">Hibiscus trionum</name>
    <name type="common">Flower of an hour</name>
    <dbReference type="NCBI Taxonomy" id="183268"/>
    <lineage>
        <taxon>Eukaryota</taxon>
        <taxon>Viridiplantae</taxon>
        <taxon>Streptophyta</taxon>
        <taxon>Embryophyta</taxon>
        <taxon>Tracheophyta</taxon>
        <taxon>Spermatophyta</taxon>
        <taxon>Magnoliopsida</taxon>
        <taxon>eudicotyledons</taxon>
        <taxon>Gunneridae</taxon>
        <taxon>Pentapetalae</taxon>
        <taxon>rosids</taxon>
        <taxon>malvids</taxon>
        <taxon>Malvales</taxon>
        <taxon>Malvaceae</taxon>
        <taxon>Malvoideae</taxon>
        <taxon>Hibiscus</taxon>
    </lineage>
</organism>
<dbReference type="Gene3D" id="3.30.70.330">
    <property type="match status" value="1"/>
</dbReference>
<dbReference type="Pfam" id="PF00076">
    <property type="entry name" value="RRM_1"/>
    <property type="match status" value="1"/>
</dbReference>
<dbReference type="GO" id="GO:0003723">
    <property type="term" value="F:RNA binding"/>
    <property type="evidence" value="ECO:0007669"/>
    <property type="project" value="UniProtKB-UniRule"/>
</dbReference>
<protein>
    <recommendedName>
        <fullName evidence="3">RRM domain-containing protein</fullName>
    </recommendedName>
</protein>